<evidence type="ECO:0000256" key="5">
    <source>
        <dbReference type="ARBA" id="ARBA00022833"/>
    </source>
</evidence>
<evidence type="ECO:0000256" key="4">
    <source>
        <dbReference type="ARBA" id="ARBA00022771"/>
    </source>
</evidence>
<dbReference type="GO" id="GO:0008270">
    <property type="term" value="F:zinc ion binding"/>
    <property type="evidence" value="ECO:0007669"/>
    <property type="project" value="UniProtKB-KW"/>
</dbReference>
<dbReference type="GO" id="GO:0000978">
    <property type="term" value="F:RNA polymerase II cis-regulatory region sequence-specific DNA binding"/>
    <property type="evidence" value="ECO:0007669"/>
    <property type="project" value="InterPro"/>
</dbReference>
<feature type="region of interest" description="Disordered" evidence="8">
    <location>
        <begin position="822"/>
        <end position="847"/>
    </location>
</feature>
<accession>A0A9P4UUW8</accession>
<dbReference type="GO" id="GO:0000785">
    <property type="term" value="C:chromatin"/>
    <property type="evidence" value="ECO:0007669"/>
    <property type="project" value="TreeGrafter"/>
</dbReference>
<evidence type="ECO:0000313" key="11">
    <source>
        <dbReference type="Proteomes" id="UP000799441"/>
    </source>
</evidence>
<feature type="compositionally biased region" description="Polar residues" evidence="8">
    <location>
        <begin position="11"/>
        <end position="23"/>
    </location>
</feature>
<evidence type="ECO:0000256" key="8">
    <source>
        <dbReference type="SAM" id="MobiDB-lite"/>
    </source>
</evidence>
<dbReference type="InterPro" id="IPR007219">
    <property type="entry name" value="XnlR_reg_dom"/>
</dbReference>
<keyword evidence="6" id="KW-0539">Nucleus</keyword>
<dbReference type="InterPro" id="IPR013087">
    <property type="entry name" value="Znf_C2H2_type"/>
</dbReference>
<evidence type="ECO:0000256" key="6">
    <source>
        <dbReference type="ARBA" id="ARBA00023242"/>
    </source>
</evidence>
<evidence type="ECO:0000256" key="3">
    <source>
        <dbReference type="ARBA" id="ARBA00022737"/>
    </source>
</evidence>
<dbReference type="GO" id="GO:0005634">
    <property type="term" value="C:nucleus"/>
    <property type="evidence" value="ECO:0007669"/>
    <property type="project" value="UniProtKB-SubCell"/>
</dbReference>
<keyword evidence="2" id="KW-0479">Metal-binding</keyword>
<dbReference type="GO" id="GO:0006351">
    <property type="term" value="P:DNA-templated transcription"/>
    <property type="evidence" value="ECO:0007669"/>
    <property type="project" value="InterPro"/>
</dbReference>
<feature type="region of interest" description="Disordered" evidence="8">
    <location>
        <begin position="138"/>
        <end position="178"/>
    </location>
</feature>
<dbReference type="PROSITE" id="PS00028">
    <property type="entry name" value="ZINC_FINGER_C2H2_1"/>
    <property type="match status" value="1"/>
</dbReference>
<dbReference type="InterPro" id="IPR051059">
    <property type="entry name" value="VerF-like"/>
</dbReference>
<comment type="subcellular location">
    <subcellularLocation>
        <location evidence="1">Nucleus</location>
    </subcellularLocation>
</comment>
<organism evidence="10 11">
    <name type="scientific">Polychaeton citri CBS 116435</name>
    <dbReference type="NCBI Taxonomy" id="1314669"/>
    <lineage>
        <taxon>Eukaryota</taxon>
        <taxon>Fungi</taxon>
        <taxon>Dikarya</taxon>
        <taxon>Ascomycota</taxon>
        <taxon>Pezizomycotina</taxon>
        <taxon>Dothideomycetes</taxon>
        <taxon>Dothideomycetidae</taxon>
        <taxon>Capnodiales</taxon>
        <taxon>Capnodiaceae</taxon>
        <taxon>Polychaeton</taxon>
    </lineage>
</organism>
<evidence type="ECO:0000256" key="2">
    <source>
        <dbReference type="ARBA" id="ARBA00022723"/>
    </source>
</evidence>
<feature type="region of interest" description="Disordered" evidence="8">
    <location>
        <begin position="199"/>
        <end position="224"/>
    </location>
</feature>
<evidence type="ECO:0000313" key="10">
    <source>
        <dbReference type="EMBL" id="KAF2726241.1"/>
    </source>
</evidence>
<evidence type="ECO:0000256" key="7">
    <source>
        <dbReference type="PROSITE-ProRule" id="PRU00042"/>
    </source>
</evidence>
<dbReference type="OrthoDB" id="6077919at2759"/>
<evidence type="ECO:0000259" key="9">
    <source>
        <dbReference type="PROSITE" id="PS50157"/>
    </source>
</evidence>
<protein>
    <recommendedName>
        <fullName evidence="9">C2H2-type domain-containing protein</fullName>
    </recommendedName>
</protein>
<keyword evidence="3" id="KW-0677">Repeat</keyword>
<dbReference type="CDD" id="cd12148">
    <property type="entry name" value="fungal_TF_MHR"/>
    <property type="match status" value="1"/>
</dbReference>
<comment type="caution">
    <text evidence="10">The sequence shown here is derived from an EMBL/GenBank/DDBJ whole genome shotgun (WGS) entry which is preliminary data.</text>
</comment>
<evidence type="ECO:0000256" key="1">
    <source>
        <dbReference type="ARBA" id="ARBA00004123"/>
    </source>
</evidence>
<gene>
    <name evidence="10" type="ORF">K431DRAFT_4819</name>
</gene>
<dbReference type="Gene3D" id="3.30.160.60">
    <property type="entry name" value="Classic Zinc Finger"/>
    <property type="match status" value="1"/>
</dbReference>
<keyword evidence="4 7" id="KW-0863">Zinc-finger</keyword>
<dbReference type="PROSITE" id="PS50157">
    <property type="entry name" value="ZINC_FINGER_C2H2_2"/>
    <property type="match status" value="1"/>
</dbReference>
<feature type="region of interest" description="Disordered" evidence="8">
    <location>
        <begin position="1"/>
        <end position="122"/>
    </location>
</feature>
<feature type="compositionally biased region" description="Polar residues" evidence="8">
    <location>
        <begin position="58"/>
        <end position="77"/>
    </location>
</feature>
<dbReference type="PANTHER" id="PTHR40626:SF11">
    <property type="entry name" value="ZINC FINGER PROTEIN YPR022C"/>
    <property type="match status" value="1"/>
</dbReference>
<dbReference type="EMBL" id="MU003765">
    <property type="protein sequence ID" value="KAF2726241.1"/>
    <property type="molecule type" value="Genomic_DNA"/>
</dbReference>
<feature type="domain" description="C2H2-type" evidence="9">
    <location>
        <begin position="177"/>
        <end position="206"/>
    </location>
</feature>
<dbReference type="Pfam" id="PF04082">
    <property type="entry name" value="Fungal_trans"/>
    <property type="match status" value="1"/>
</dbReference>
<feature type="compositionally biased region" description="Low complexity" evidence="8">
    <location>
        <begin position="28"/>
        <end position="37"/>
    </location>
</feature>
<dbReference type="GO" id="GO:0000981">
    <property type="term" value="F:DNA-binding transcription factor activity, RNA polymerase II-specific"/>
    <property type="evidence" value="ECO:0007669"/>
    <property type="project" value="InterPro"/>
</dbReference>
<keyword evidence="11" id="KW-1185">Reference proteome</keyword>
<dbReference type="AlphaFoldDB" id="A0A9P4UUW8"/>
<reference evidence="10" key="1">
    <citation type="journal article" date="2020" name="Stud. Mycol.">
        <title>101 Dothideomycetes genomes: a test case for predicting lifestyles and emergence of pathogens.</title>
        <authorList>
            <person name="Haridas S."/>
            <person name="Albert R."/>
            <person name="Binder M."/>
            <person name="Bloem J."/>
            <person name="Labutti K."/>
            <person name="Salamov A."/>
            <person name="Andreopoulos B."/>
            <person name="Baker S."/>
            <person name="Barry K."/>
            <person name="Bills G."/>
            <person name="Bluhm B."/>
            <person name="Cannon C."/>
            <person name="Castanera R."/>
            <person name="Culley D."/>
            <person name="Daum C."/>
            <person name="Ezra D."/>
            <person name="Gonzalez J."/>
            <person name="Henrissat B."/>
            <person name="Kuo A."/>
            <person name="Liang C."/>
            <person name="Lipzen A."/>
            <person name="Lutzoni F."/>
            <person name="Magnuson J."/>
            <person name="Mondo S."/>
            <person name="Nolan M."/>
            <person name="Ohm R."/>
            <person name="Pangilinan J."/>
            <person name="Park H.-J."/>
            <person name="Ramirez L."/>
            <person name="Alfaro M."/>
            <person name="Sun H."/>
            <person name="Tritt A."/>
            <person name="Yoshinaga Y."/>
            <person name="Zwiers L.-H."/>
            <person name="Turgeon B."/>
            <person name="Goodwin S."/>
            <person name="Spatafora J."/>
            <person name="Crous P."/>
            <person name="Grigoriev I."/>
        </authorList>
    </citation>
    <scope>NUCLEOTIDE SEQUENCE</scope>
    <source>
        <strain evidence="10">CBS 116435</strain>
    </source>
</reference>
<name>A0A9P4UUW8_9PEZI</name>
<dbReference type="Proteomes" id="UP000799441">
    <property type="component" value="Unassembled WGS sequence"/>
</dbReference>
<dbReference type="SMART" id="SM00355">
    <property type="entry name" value="ZnF_C2H2"/>
    <property type="match status" value="1"/>
</dbReference>
<sequence>MDPDVPRPDPASSTPVPRQQSLPPTLHSGNSSPSASSGRKRRRPVDRQQPDTGAAYPTQGQQGDAPSASSSHQTLTGVSPRPGSPPDSGTMQRSASPEEGGSGLRYTRTGRVSRALKGQRVHHCEECGKVRISIPVPIKRTPGRSTSSNLPPPLSYPAQDTDSSRRRHQQNHRPGLFPCDIPGCTRSFNREDLLIRHKLRHNDPQDPPTRRGSFGSSNSAPGEEPTITAALRPAISAGETLMPAAPQVGPAAPMVAAQDHDQRRSPRKGYLKINELPPMPRSLAPNIITSGPDCYTPNCDDWAQSPQDFLAPVSIYGTTPSYAPPMYGPYENVPYESPEYDGYMYHVPPHSRSPVSAGSSSTMAHMPFLNPPHGHEFPYNGYGSSFPDARYCLQLPSDQNYSLRITQEMMADARDLQERDELATPTTAPQSSHELDSSLDASTLATEQRYLECFWNQIHPQYPIIYRPLFSLTQTSPLLKAAILALGSQAQGTRIDIENSRILHDRCIRVIKKRTGSNRHTFRVADMQALFLIELFALFKARRFPTTFSKPFENMCSKLADDEECFHPAHTDDNAHNEVLGDEMLHTLFRYDREAKQRLLAACYILDSQCALLFGRTKIDFLSNRSAEVIFPRPLSAWDDEEMHDVAAVTVELAAHSTTQSRGLKASRLDGFQLMLLLLYSIESTGQQAEPTSNDLNLAANQQDRIRMAYHTLMLCNHAPMRDLLAVAGESWVLTEKISCQAEFTLSQLETRNWAHAAQQLDYNPAFGGVGLQPDIQHALYHAFEILKIQSRLQNRTSLVCHEWSVYLATIVVWARAYVVSPGTPAPSERRPSRPRLSIPSPTEPTTSLSEVEQSVSALLQAGFAAPLSWKEAKSVLLWTRHKVHATSVLHYSGLTNMALDVLGKLAIRGNEDGWF</sequence>
<proteinExistence type="predicted"/>
<dbReference type="PANTHER" id="PTHR40626">
    <property type="entry name" value="MIP31509P"/>
    <property type="match status" value="1"/>
</dbReference>
<keyword evidence="5" id="KW-0862">Zinc</keyword>